<dbReference type="Pfam" id="PF07523">
    <property type="entry name" value="Big_3"/>
    <property type="match status" value="1"/>
</dbReference>
<dbReference type="Gene3D" id="2.60.40.4270">
    <property type="entry name" value="Listeria-Bacteroides repeat domain"/>
    <property type="match status" value="2"/>
</dbReference>
<dbReference type="RefSeq" id="WP_073289505.1">
    <property type="nucleotide sequence ID" value="NZ_FRCP01000017.1"/>
</dbReference>
<keyword evidence="4" id="KW-1185">Reference proteome</keyword>
<reference evidence="3 4" key="1">
    <citation type="submission" date="2016-11" db="EMBL/GenBank/DDBJ databases">
        <authorList>
            <person name="Jaros S."/>
            <person name="Januszkiewicz K."/>
            <person name="Wedrychowicz H."/>
        </authorList>
    </citation>
    <scope>NUCLEOTIDE SEQUENCE [LARGE SCALE GENOMIC DNA]</scope>
    <source>
        <strain evidence="3 4">DSM 15930</strain>
    </source>
</reference>
<gene>
    <name evidence="3" type="ORF">SAMN02746066_03304</name>
</gene>
<evidence type="ECO:0000259" key="2">
    <source>
        <dbReference type="Pfam" id="PF07523"/>
    </source>
</evidence>
<name>A0A1M7LM41_9FIRM</name>
<dbReference type="GO" id="GO:0030313">
    <property type="term" value="C:cell envelope"/>
    <property type="evidence" value="ECO:0007669"/>
    <property type="project" value="UniProtKB-SubCell"/>
</dbReference>
<organism evidence="3 4">
    <name type="scientific">Anaerosporobacter mobilis DSM 15930</name>
    <dbReference type="NCBI Taxonomy" id="1120996"/>
    <lineage>
        <taxon>Bacteria</taxon>
        <taxon>Bacillati</taxon>
        <taxon>Bacillota</taxon>
        <taxon>Clostridia</taxon>
        <taxon>Lachnospirales</taxon>
        <taxon>Lachnospiraceae</taxon>
        <taxon>Anaerosporobacter</taxon>
    </lineage>
</organism>
<dbReference type="STRING" id="1120996.SAMN02746066_03304"/>
<proteinExistence type="predicted"/>
<dbReference type="InterPro" id="IPR013378">
    <property type="entry name" value="InlB-like_B-rpt"/>
</dbReference>
<dbReference type="NCBIfam" id="TIGR02543">
    <property type="entry name" value="List_Bact_rpt"/>
    <property type="match status" value="1"/>
</dbReference>
<dbReference type="AlphaFoldDB" id="A0A1M7LM41"/>
<dbReference type="Proteomes" id="UP000184038">
    <property type="component" value="Unassembled WGS sequence"/>
</dbReference>
<feature type="domain" description="Ig-like" evidence="2">
    <location>
        <begin position="42"/>
        <end position="112"/>
    </location>
</feature>
<dbReference type="OrthoDB" id="9816455at2"/>
<dbReference type="Pfam" id="PF09479">
    <property type="entry name" value="Flg_new"/>
    <property type="match status" value="2"/>
</dbReference>
<sequence>MKKVTTVLCVILLVTLFGGASTGIINATAKVKSIEISTLPEQCTYNVGDGYSTKGMVVVAKMSDGTKETIDNSKITSFSGVELTEGRAFTQVGWKSVELRYGGARTTYGIAVFDPLKEYFITYNSDGGSVVDAMKIDASTKEFKLPTPTKKGATFLGWYNNNGIKYTKYQPGMGLNVELKAQWGYAIIFNANGGTGKMNNGVLDKDYKLPKSKFKRSGYKFVGWSTKKSADYMSFYEVGESGSYIPNENKNVTLYAQWVKAKTYKISYVSVKGVKIPSDAIKKYTAGKTTVLPYPKITGDKRFGGWLITIKGKKCGEFMEIPPYLSGDMKLTPVLVDFEG</sequence>
<dbReference type="InterPro" id="IPR042229">
    <property type="entry name" value="Listeria/Bacterioides_rpt_sf"/>
</dbReference>
<dbReference type="InterPro" id="IPR022038">
    <property type="entry name" value="Ig-like_bact"/>
</dbReference>
<comment type="subcellular location">
    <subcellularLocation>
        <location evidence="1">Cell envelope</location>
    </subcellularLocation>
</comment>
<evidence type="ECO:0000313" key="3">
    <source>
        <dbReference type="EMBL" id="SHM79251.1"/>
    </source>
</evidence>
<evidence type="ECO:0000313" key="4">
    <source>
        <dbReference type="Proteomes" id="UP000184038"/>
    </source>
</evidence>
<evidence type="ECO:0000256" key="1">
    <source>
        <dbReference type="ARBA" id="ARBA00004196"/>
    </source>
</evidence>
<dbReference type="EMBL" id="FRCP01000017">
    <property type="protein sequence ID" value="SHM79251.1"/>
    <property type="molecule type" value="Genomic_DNA"/>
</dbReference>
<accession>A0A1M7LM41</accession>
<protein>
    <submittedName>
        <fullName evidence="3">Listeria/Bacterioides repeat-containing protein</fullName>
    </submittedName>
</protein>
<dbReference type="Gene3D" id="2.60.40.3630">
    <property type="match status" value="1"/>
</dbReference>